<evidence type="ECO:0000259" key="1">
    <source>
        <dbReference type="Pfam" id="PF25137"/>
    </source>
</evidence>
<dbReference type="GO" id="GO:0008106">
    <property type="term" value="F:alcohol dehydrogenase (NADP+) activity"/>
    <property type="evidence" value="ECO:0007669"/>
    <property type="project" value="TreeGrafter"/>
</dbReference>
<proteinExistence type="predicted"/>
<dbReference type="GO" id="GO:1990002">
    <property type="term" value="F:methylglyoxal reductase (NADPH) (acetol producing) activity"/>
    <property type="evidence" value="ECO:0007669"/>
    <property type="project" value="TreeGrafter"/>
</dbReference>
<dbReference type="InterPro" id="IPR044731">
    <property type="entry name" value="BDH-like"/>
</dbReference>
<dbReference type="GO" id="GO:1990362">
    <property type="term" value="F:butanol dehydrogenase (NAD+) activity"/>
    <property type="evidence" value="ECO:0007669"/>
    <property type="project" value="InterPro"/>
</dbReference>
<protein>
    <recommendedName>
        <fullName evidence="1">Fe-containing alcohol dehydrogenase-like C-terminal domain-containing protein</fullName>
    </recommendedName>
</protein>
<feature type="domain" description="Fe-containing alcohol dehydrogenase-like C-terminal" evidence="1">
    <location>
        <begin position="5"/>
        <end position="163"/>
    </location>
</feature>
<dbReference type="Gene3D" id="1.20.1090.10">
    <property type="entry name" value="Dehydroquinate synthase-like - alpha domain"/>
    <property type="match status" value="1"/>
</dbReference>
<dbReference type="PANTHER" id="PTHR43633:SF1">
    <property type="entry name" value="ALCOHOL DEHYDROGENASE YQHD"/>
    <property type="match status" value="1"/>
</dbReference>
<organism evidence="2">
    <name type="scientific">marine sediment metagenome</name>
    <dbReference type="NCBI Taxonomy" id="412755"/>
    <lineage>
        <taxon>unclassified sequences</taxon>
        <taxon>metagenomes</taxon>
        <taxon>ecological metagenomes</taxon>
    </lineage>
</organism>
<dbReference type="AlphaFoldDB" id="X1PEA2"/>
<dbReference type="InterPro" id="IPR018211">
    <property type="entry name" value="ADH_Fe_CS"/>
</dbReference>
<dbReference type="PANTHER" id="PTHR43633">
    <property type="entry name" value="ALCOHOL DEHYDROGENASE YQHD"/>
    <property type="match status" value="1"/>
</dbReference>
<dbReference type="PROSITE" id="PS00060">
    <property type="entry name" value="ADH_IRON_2"/>
    <property type="match status" value="1"/>
</dbReference>
<dbReference type="Pfam" id="PF25137">
    <property type="entry name" value="ADH_Fe_C"/>
    <property type="match status" value="1"/>
</dbReference>
<feature type="non-terminal residue" evidence="2">
    <location>
        <position position="166"/>
    </location>
</feature>
<dbReference type="InterPro" id="IPR056798">
    <property type="entry name" value="ADH_Fe_C"/>
</dbReference>
<feature type="non-terminal residue" evidence="2">
    <location>
        <position position="1"/>
    </location>
</feature>
<accession>X1PEA2</accession>
<sequence>CGVSDIMAHIMERYFTKVKNVDLTDRLCEATLKTVISNIPIILKEPENYEARAEIMWAGTIAHNDLLGTGRIWDWGSHDMEHELSGIYDIAHGAGLSIIFPAWMKYVYKQDVEKFAQFAVRVWNVEPDFKDIEKTALEGIETLKDFYEKIGLPITLKEANIPYDRL</sequence>
<dbReference type="GO" id="GO:0005829">
    <property type="term" value="C:cytosol"/>
    <property type="evidence" value="ECO:0007669"/>
    <property type="project" value="TreeGrafter"/>
</dbReference>
<dbReference type="SUPFAM" id="SSF56796">
    <property type="entry name" value="Dehydroquinate synthase-like"/>
    <property type="match status" value="1"/>
</dbReference>
<gene>
    <name evidence="2" type="ORF">S06H3_61685</name>
</gene>
<comment type="caution">
    <text evidence="2">The sequence shown here is derived from an EMBL/GenBank/DDBJ whole genome shotgun (WGS) entry which is preliminary data.</text>
</comment>
<dbReference type="EMBL" id="BARV01040502">
    <property type="protein sequence ID" value="GAI54627.1"/>
    <property type="molecule type" value="Genomic_DNA"/>
</dbReference>
<dbReference type="GO" id="GO:0046872">
    <property type="term" value="F:metal ion binding"/>
    <property type="evidence" value="ECO:0007669"/>
    <property type="project" value="InterPro"/>
</dbReference>
<reference evidence="2" key="1">
    <citation type="journal article" date="2014" name="Front. Microbiol.">
        <title>High frequency of phylogenetically diverse reductive dehalogenase-homologous genes in deep subseafloor sedimentary metagenomes.</title>
        <authorList>
            <person name="Kawai M."/>
            <person name="Futagami T."/>
            <person name="Toyoda A."/>
            <person name="Takaki Y."/>
            <person name="Nishi S."/>
            <person name="Hori S."/>
            <person name="Arai W."/>
            <person name="Tsubouchi T."/>
            <person name="Morono Y."/>
            <person name="Uchiyama I."/>
            <person name="Ito T."/>
            <person name="Fujiyama A."/>
            <person name="Inagaki F."/>
            <person name="Takami H."/>
        </authorList>
    </citation>
    <scope>NUCLEOTIDE SEQUENCE</scope>
    <source>
        <strain evidence="2">Expedition CK06-06</strain>
    </source>
</reference>
<name>X1PEA2_9ZZZZ</name>
<evidence type="ECO:0000313" key="2">
    <source>
        <dbReference type="EMBL" id="GAI54627.1"/>
    </source>
</evidence>